<evidence type="ECO:0000256" key="2">
    <source>
        <dbReference type="ARBA" id="ARBA00005745"/>
    </source>
</evidence>
<name>A0A135ZYU1_9ALTE</name>
<evidence type="ECO:0000313" key="11">
    <source>
        <dbReference type="Proteomes" id="UP000070299"/>
    </source>
</evidence>
<dbReference type="InterPro" id="IPR042094">
    <property type="entry name" value="T2SS_GspF_sf"/>
</dbReference>
<evidence type="ECO:0000256" key="7">
    <source>
        <dbReference type="ARBA" id="ARBA00023136"/>
    </source>
</evidence>
<keyword evidence="5 8" id="KW-0812">Transmembrane</keyword>
<keyword evidence="7 8" id="KW-0472">Membrane</keyword>
<dbReference type="Gene3D" id="1.20.81.30">
    <property type="entry name" value="Type II secretion system (T2SS), domain F"/>
    <property type="match status" value="2"/>
</dbReference>
<dbReference type="GO" id="GO:0005886">
    <property type="term" value="C:plasma membrane"/>
    <property type="evidence" value="ECO:0007669"/>
    <property type="project" value="UniProtKB-SubCell"/>
</dbReference>
<evidence type="ECO:0000259" key="9">
    <source>
        <dbReference type="Pfam" id="PF00482"/>
    </source>
</evidence>
<feature type="domain" description="Type II secretion system protein GspF" evidence="9">
    <location>
        <begin position="68"/>
        <end position="190"/>
    </location>
</feature>
<accession>A0A135ZYU1</accession>
<dbReference type="EMBL" id="LSNE01000007">
    <property type="protein sequence ID" value="KXI28149.1"/>
    <property type="molecule type" value="Genomic_DNA"/>
</dbReference>
<dbReference type="FunFam" id="1.20.81.30:FF:000001">
    <property type="entry name" value="Type II secretion system protein F"/>
    <property type="match status" value="1"/>
</dbReference>
<dbReference type="Pfam" id="PF00482">
    <property type="entry name" value="T2SSF"/>
    <property type="match status" value="2"/>
</dbReference>
<dbReference type="RefSeq" id="WP_068378176.1">
    <property type="nucleotide sequence ID" value="NZ_LSNE01000007.1"/>
</dbReference>
<dbReference type="InterPro" id="IPR018076">
    <property type="entry name" value="T2SS_GspF_dom"/>
</dbReference>
<dbReference type="AlphaFoldDB" id="A0A135ZYU1"/>
<dbReference type="Proteomes" id="UP000070299">
    <property type="component" value="Unassembled WGS sequence"/>
</dbReference>
<evidence type="ECO:0000256" key="3">
    <source>
        <dbReference type="ARBA" id="ARBA00022475"/>
    </source>
</evidence>
<comment type="subcellular location">
    <subcellularLocation>
        <location evidence="1">Cell inner membrane</location>
        <topology evidence="1">Multi-pass membrane protein</topology>
    </subcellularLocation>
</comment>
<dbReference type="STRING" id="1799789.AX660_17340"/>
<dbReference type="PANTHER" id="PTHR30012:SF0">
    <property type="entry name" value="TYPE II SECRETION SYSTEM PROTEIN F-RELATED"/>
    <property type="match status" value="1"/>
</dbReference>
<protein>
    <recommendedName>
        <fullName evidence="9">Type II secretion system protein GspF domain-containing protein</fullName>
    </recommendedName>
</protein>
<keyword evidence="4" id="KW-0997">Cell inner membrane</keyword>
<dbReference type="PRINTS" id="PR00812">
    <property type="entry name" value="BCTERIALGSPF"/>
</dbReference>
<reference evidence="11" key="1">
    <citation type="submission" date="2016-02" db="EMBL/GenBank/DDBJ databases">
        <authorList>
            <person name="Schultz-Johansen M."/>
            <person name="Glaring M.A."/>
            <person name="Bech P.K."/>
            <person name="Stougaard P."/>
        </authorList>
    </citation>
    <scope>NUCLEOTIDE SEQUENCE [LARGE SCALE GENOMIC DNA]</scope>
    <source>
        <strain evidence="11">S66</strain>
    </source>
</reference>
<keyword evidence="6 8" id="KW-1133">Transmembrane helix</keyword>
<organism evidence="10 11">
    <name type="scientific">Paraglaciecola hydrolytica</name>
    <dbReference type="NCBI Taxonomy" id="1799789"/>
    <lineage>
        <taxon>Bacteria</taxon>
        <taxon>Pseudomonadati</taxon>
        <taxon>Pseudomonadota</taxon>
        <taxon>Gammaproteobacteria</taxon>
        <taxon>Alteromonadales</taxon>
        <taxon>Alteromonadaceae</taxon>
        <taxon>Paraglaciecola</taxon>
    </lineage>
</organism>
<keyword evidence="11" id="KW-1185">Reference proteome</keyword>
<gene>
    <name evidence="10" type="ORF">AX660_17340</name>
</gene>
<proteinExistence type="inferred from homology"/>
<evidence type="ECO:0000256" key="5">
    <source>
        <dbReference type="ARBA" id="ARBA00022692"/>
    </source>
</evidence>
<evidence type="ECO:0000256" key="6">
    <source>
        <dbReference type="ARBA" id="ARBA00022989"/>
    </source>
</evidence>
<feature type="transmembrane region" description="Helical" evidence="8">
    <location>
        <begin position="168"/>
        <end position="189"/>
    </location>
</feature>
<evidence type="ECO:0000256" key="4">
    <source>
        <dbReference type="ARBA" id="ARBA00022519"/>
    </source>
</evidence>
<comment type="caution">
    <text evidence="10">The sequence shown here is derived from an EMBL/GenBank/DDBJ whole genome shotgun (WGS) entry which is preliminary data.</text>
</comment>
<feature type="transmembrane region" description="Helical" evidence="8">
    <location>
        <begin position="372"/>
        <end position="395"/>
    </location>
</feature>
<evidence type="ECO:0000256" key="1">
    <source>
        <dbReference type="ARBA" id="ARBA00004429"/>
    </source>
</evidence>
<evidence type="ECO:0000313" key="10">
    <source>
        <dbReference type="EMBL" id="KXI28149.1"/>
    </source>
</evidence>
<feature type="domain" description="Type II secretion system protein GspF" evidence="9">
    <location>
        <begin position="269"/>
        <end position="390"/>
    </location>
</feature>
<dbReference type="InterPro" id="IPR003004">
    <property type="entry name" value="GspF/PilC"/>
</dbReference>
<dbReference type="OrthoDB" id="9805682at2"/>
<sequence length="400" mass="44729">MTELFRYTAFYQDGRKKQGEVNAVNESDADAKIRRDGLIPVSIKKLNSDAISSSLFQSVSSSDIEQSTRQLALLLDSGLRIDKAIEVLSKTSKNSLMKTIWKLVGADISEGHELNKALYKHPQVFDSLYCEMVHIGESTGTLPAIFDRLAENIKFQNDLRKKVVQASVYPMFILVVCLVAILAIFNFVIPSMSGVFSSMSEIPGYTQALLDFSQWVQDYQLTMLIVAICMSIGLFFVWKQHRYREKLIKYVFKLPLVSSLVRRVDRIRFSTAMHLTLSSGLNLSEALLLSANTVLSDELKQELLIFSNNVSSGQAISNSIENVHLYDELAVSLIRVGEESGNLTSSFKEITTVGRQNFEDWVLRFTVLLEPLLILVMGGIVGSVVITMLLSIVSINDVSF</sequence>
<evidence type="ECO:0000256" key="8">
    <source>
        <dbReference type="SAM" id="Phobius"/>
    </source>
</evidence>
<feature type="transmembrane region" description="Helical" evidence="8">
    <location>
        <begin position="219"/>
        <end position="238"/>
    </location>
</feature>
<dbReference type="PANTHER" id="PTHR30012">
    <property type="entry name" value="GENERAL SECRETION PATHWAY PROTEIN"/>
    <property type="match status" value="1"/>
</dbReference>
<comment type="similarity">
    <text evidence="2">Belongs to the GSP F family.</text>
</comment>
<keyword evidence="3" id="KW-1003">Cell membrane</keyword>